<evidence type="ECO:0000313" key="9">
    <source>
        <dbReference type="Proteomes" id="UP000649829"/>
    </source>
</evidence>
<dbReference type="InterPro" id="IPR008921">
    <property type="entry name" value="DNA_pol3_clamp-load_cplx_C"/>
</dbReference>
<evidence type="ECO:0000256" key="2">
    <source>
        <dbReference type="ARBA" id="ARBA00022679"/>
    </source>
</evidence>
<dbReference type="Gene3D" id="3.40.50.300">
    <property type="entry name" value="P-loop containing nucleotide triphosphate hydrolases"/>
    <property type="match status" value="1"/>
</dbReference>
<evidence type="ECO:0000313" key="8">
    <source>
        <dbReference type="EMBL" id="GGM06088.1"/>
    </source>
</evidence>
<keyword evidence="2" id="KW-0808">Transferase</keyword>
<evidence type="ECO:0000256" key="7">
    <source>
        <dbReference type="ARBA" id="ARBA00049244"/>
    </source>
</evidence>
<keyword evidence="4" id="KW-0235">DNA replication</keyword>
<dbReference type="SUPFAM" id="SSF48019">
    <property type="entry name" value="post-AAA+ oligomerization domain-like"/>
    <property type="match status" value="1"/>
</dbReference>
<comment type="similarity">
    <text evidence="6">Belongs to the DNA polymerase HolA subunit family.</text>
</comment>
<evidence type="ECO:0000256" key="4">
    <source>
        <dbReference type="ARBA" id="ARBA00022705"/>
    </source>
</evidence>
<organism evidence="8 9">
    <name type="scientific">Pseudooceanicola nanhaiensis</name>
    <dbReference type="NCBI Taxonomy" id="375761"/>
    <lineage>
        <taxon>Bacteria</taxon>
        <taxon>Pseudomonadati</taxon>
        <taxon>Pseudomonadota</taxon>
        <taxon>Alphaproteobacteria</taxon>
        <taxon>Rhodobacterales</taxon>
        <taxon>Paracoccaceae</taxon>
        <taxon>Pseudooceanicola</taxon>
    </lineage>
</organism>
<comment type="catalytic activity">
    <reaction evidence="7">
        <text>DNA(n) + a 2'-deoxyribonucleoside 5'-triphosphate = DNA(n+1) + diphosphate</text>
        <dbReference type="Rhea" id="RHEA:22508"/>
        <dbReference type="Rhea" id="RHEA-COMP:17339"/>
        <dbReference type="Rhea" id="RHEA-COMP:17340"/>
        <dbReference type="ChEBI" id="CHEBI:33019"/>
        <dbReference type="ChEBI" id="CHEBI:61560"/>
        <dbReference type="ChEBI" id="CHEBI:173112"/>
        <dbReference type="EC" id="2.7.7.7"/>
    </reaction>
</comment>
<evidence type="ECO:0000256" key="6">
    <source>
        <dbReference type="ARBA" id="ARBA00034754"/>
    </source>
</evidence>
<dbReference type="EC" id="2.7.7.7" evidence="1"/>
<dbReference type="NCBIfam" id="TIGR01128">
    <property type="entry name" value="holA"/>
    <property type="match status" value="1"/>
</dbReference>
<dbReference type="PANTHER" id="PTHR34388">
    <property type="entry name" value="DNA POLYMERASE III SUBUNIT DELTA"/>
    <property type="match status" value="1"/>
</dbReference>
<dbReference type="GO" id="GO:0003677">
    <property type="term" value="F:DNA binding"/>
    <property type="evidence" value="ECO:0007669"/>
    <property type="project" value="InterPro"/>
</dbReference>
<gene>
    <name evidence="8" type="ORF">GCM10011534_29780</name>
</gene>
<dbReference type="Gene3D" id="1.20.272.10">
    <property type="match status" value="1"/>
</dbReference>
<keyword evidence="5" id="KW-0239">DNA-directed DNA polymerase</keyword>
<evidence type="ECO:0000256" key="5">
    <source>
        <dbReference type="ARBA" id="ARBA00022932"/>
    </source>
</evidence>
<sequence>MKLTARDAPGYFARPDADKTGLLIYGGDAMRVALRRQQVVKALVGPQGEEEMRFTRIAGADLRKDPAMLADAVKAVGFFPGPRVVLVEEVNETLADKIIPAVEDWAPGDAQVIVTAGSLKATSKLRKFFESHRNAYAVGIYDDPPSRGEIEGMLKDGGLQNLSDEAMRDLVALAQTLDPGDFRQTVEKLALYKLGDPVPVTGADIEACAPASTEAAIDDVLNVVAEAQPSEIGPVMARLQAQGVQGVALCIGAMRHFRTLYAVASHPGGPGEGIGRLRPPVFGPRRDRILRQAQGWGAAKLQDALTLLTDTDLQLRSAGRTAPDMALVERTLIRLAMMAGRR</sequence>
<evidence type="ECO:0000256" key="3">
    <source>
        <dbReference type="ARBA" id="ARBA00022695"/>
    </source>
</evidence>
<dbReference type="GO" id="GO:0003887">
    <property type="term" value="F:DNA-directed DNA polymerase activity"/>
    <property type="evidence" value="ECO:0007669"/>
    <property type="project" value="UniProtKB-KW"/>
</dbReference>
<keyword evidence="9" id="KW-1185">Reference proteome</keyword>
<dbReference type="RefSeq" id="WP_028287224.1">
    <property type="nucleotide sequence ID" value="NZ_BMLF01000002.1"/>
</dbReference>
<dbReference type="InterPro" id="IPR005790">
    <property type="entry name" value="DNA_polIII_delta"/>
</dbReference>
<dbReference type="PANTHER" id="PTHR34388:SF1">
    <property type="entry name" value="DNA POLYMERASE III SUBUNIT DELTA"/>
    <property type="match status" value="1"/>
</dbReference>
<keyword evidence="3" id="KW-0548">Nucleotidyltransferase</keyword>
<dbReference type="EMBL" id="BMLF01000002">
    <property type="protein sequence ID" value="GGM06088.1"/>
    <property type="molecule type" value="Genomic_DNA"/>
</dbReference>
<reference evidence="8" key="2">
    <citation type="submission" date="2020-09" db="EMBL/GenBank/DDBJ databases">
        <authorList>
            <person name="Sun Q."/>
            <person name="Zhou Y."/>
        </authorList>
    </citation>
    <scope>NUCLEOTIDE SEQUENCE</scope>
    <source>
        <strain evidence="8">CGMCC 1.6293</strain>
    </source>
</reference>
<dbReference type="GO" id="GO:0006261">
    <property type="term" value="P:DNA-templated DNA replication"/>
    <property type="evidence" value="ECO:0007669"/>
    <property type="project" value="TreeGrafter"/>
</dbReference>
<dbReference type="Proteomes" id="UP000649829">
    <property type="component" value="Unassembled WGS sequence"/>
</dbReference>
<evidence type="ECO:0000256" key="1">
    <source>
        <dbReference type="ARBA" id="ARBA00012417"/>
    </source>
</evidence>
<name>A0A917T2N0_9RHOB</name>
<proteinExistence type="inferred from homology"/>
<dbReference type="GO" id="GO:0009360">
    <property type="term" value="C:DNA polymerase III complex"/>
    <property type="evidence" value="ECO:0007669"/>
    <property type="project" value="TreeGrafter"/>
</dbReference>
<protein>
    <recommendedName>
        <fullName evidence="1">DNA-directed DNA polymerase</fullName>
        <ecNumber evidence="1">2.7.7.7</ecNumber>
    </recommendedName>
</protein>
<accession>A0A917T2N0</accession>
<comment type="caution">
    <text evidence="8">The sequence shown here is derived from an EMBL/GenBank/DDBJ whole genome shotgun (WGS) entry which is preliminary data.</text>
</comment>
<dbReference type="AlphaFoldDB" id="A0A917T2N0"/>
<dbReference type="InterPro" id="IPR027417">
    <property type="entry name" value="P-loop_NTPase"/>
</dbReference>
<reference evidence="8" key="1">
    <citation type="journal article" date="2014" name="Int. J. Syst. Evol. Microbiol.">
        <title>Complete genome sequence of Corynebacterium casei LMG S-19264T (=DSM 44701T), isolated from a smear-ripened cheese.</title>
        <authorList>
            <consortium name="US DOE Joint Genome Institute (JGI-PGF)"/>
            <person name="Walter F."/>
            <person name="Albersmeier A."/>
            <person name="Kalinowski J."/>
            <person name="Ruckert C."/>
        </authorList>
    </citation>
    <scope>NUCLEOTIDE SEQUENCE</scope>
    <source>
        <strain evidence="8">CGMCC 1.6293</strain>
    </source>
</reference>